<dbReference type="UniPathway" id="UPA00850"/>
<evidence type="ECO:0000256" key="11">
    <source>
        <dbReference type="ARBA" id="ARBA00030876"/>
    </source>
</evidence>
<dbReference type="SUPFAM" id="SSF53623">
    <property type="entry name" value="MurD-like peptide ligases, catalytic domain"/>
    <property type="match status" value="1"/>
</dbReference>
<dbReference type="InParanoid" id="H0EI45"/>
<proteinExistence type="inferred from homology"/>
<keyword evidence="7" id="KW-0547">Nucleotide-binding</keyword>
<accession>H0EI45</accession>
<dbReference type="Gene3D" id="3.40.1190.10">
    <property type="entry name" value="Mur-like, catalytic domain"/>
    <property type="match status" value="1"/>
</dbReference>
<dbReference type="EMBL" id="AGUE01000044">
    <property type="protein sequence ID" value="EHL01838.1"/>
    <property type="molecule type" value="Genomic_DNA"/>
</dbReference>
<dbReference type="GO" id="GO:0004326">
    <property type="term" value="F:tetrahydrofolylpolyglutamate synthase activity"/>
    <property type="evidence" value="ECO:0007669"/>
    <property type="project" value="UniProtKB-EC"/>
</dbReference>
<comment type="similarity">
    <text evidence="2">Belongs to the folylpolyglutamate synthase family.</text>
</comment>
<evidence type="ECO:0000313" key="14">
    <source>
        <dbReference type="Proteomes" id="UP000005446"/>
    </source>
</evidence>
<dbReference type="GO" id="GO:0005524">
    <property type="term" value="F:ATP binding"/>
    <property type="evidence" value="ECO:0007669"/>
    <property type="project" value="UniProtKB-KW"/>
</dbReference>
<evidence type="ECO:0000256" key="12">
    <source>
        <dbReference type="ARBA" id="ARBA00047493"/>
    </source>
</evidence>
<dbReference type="PANTHER" id="PTHR11136">
    <property type="entry name" value="FOLYLPOLYGLUTAMATE SYNTHASE-RELATED"/>
    <property type="match status" value="1"/>
</dbReference>
<comment type="caution">
    <text evidence="13">The sequence shown here is derived from an EMBL/GenBank/DDBJ whole genome shotgun (WGS) entry which is preliminary data.</text>
</comment>
<keyword evidence="6" id="KW-0479">Metal-binding</keyword>
<dbReference type="GO" id="GO:0046872">
    <property type="term" value="F:metal ion binding"/>
    <property type="evidence" value="ECO:0007669"/>
    <property type="project" value="UniProtKB-KW"/>
</dbReference>
<keyword evidence="9" id="KW-0460">Magnesium</keyword>
<evidence type="ECO:0000256" key="9">
    <source>
        <dbReference type="ARBA" id="ARBA00022842"/>
    </source>
</evidence>
<keyword evidence="4" id="KW-0554">One-carbon metabolism</keyword>
<evidence type="ECO:0000256" key="3">
    <source>
        <dbReference type="ARBA" id="ARBA00013025"/>
    </source>
</evidence>
<dbReference type="Gene3D" id="3.90.190.20">
    <property type="entry name" value="Mur ligase, C-terminal domain"/>
    <property type="match status" value="1"/>
</dbReference>
<evidence type="ECO:0000256" key="8">
    <source>
        <dbReference type="ARBA" id="ARBA00022840"/>
    </source>
</evidence>
<dbReference type="GO" id="GO:0005739">
    <property type="term" value="C:mitochondrion"/>
    <property type="evidence" value="ECO:0007669"/>
    <property type="project" value="TreeGrafter"/>
</dbReference>
<dbReference type="GO" id="GO:0006730">
    <property type="term" value="P:one-carbon metabolic process"/>
    <property type="evidence" value="ECO:0007669"/>
    <property type="project" value="UniProtKB-KW"/>
</dbReference>
<protein>
    <recommendedName>
        <fullName evidence="3">tetrahydrofolate synthase</fullName>
        <ecNumber evidence="3">6.3.2.17</ecNumber>
    </recommendedName>
    <alternativeName>
        <fullName evidence="11">Folylpoly-gamma-glutamate synthetase</fullName>
    </alternativeName>
    <alternativeName>
        <fullName evidence="10">Tetrahydrofolylpolyglutamate synthase</fullName>
    </alternativeName>
</protein>
<evidence type="ECO:0000256" key="7">
    <source>
        <dbReference type="ARBA" id="ARBA00022741"/>
    </source>
</evidence>
<evidence type="ECO:0000256" key="1">
    <source>
        <dbReference type="ARBA" id="ARBA00005150"/>
    </source>
</evidence>
<dbReference type="AlphaFoldDB" id="H0EI45"/>
<dbReference type="GO" id="GO:0005829">
    <property type="term" value="C:cytosol"/>
    <property type="evidence" value="ECO:0007669"/>
    <property type="project" value="TreeGrafter"/>
</dbReference>
<dbReference type="InterPro" id="IPR036565">
    <property type="entry name" value="Mur-like_cat_sf"/>
</dbReference>
<dbReference type="SUPFAM" id="SSF53244">
    <property type="entry name" value="MurD-like peptide ligases, peptide-binding domain"/>
    <property type="match status" value="1"/>
</dbReference>
<dbReference type="EC" id="6.3.2.17" evidence="3"/>
<evidence type="ECO:0000256" key="2">
    <source>
        <dbReference type="ARBA" id="ARBA00008276"/>
    </source>
</evidence>
<reference evidence="13 14" key="1">
    <citation type="journal article" date="2012" name="Eukaryot. Cell">
        <title>Genome sequence of the fungus Glarea lozoyensis: the first genome sequence of a species from the Helotiaceae family.</title>
        <authorList>
            <person name="Youssar L."/>
            <person name="Gruening B.A."/>
            <person name="Erxleben A."/>
            <person name="Guenther S."/>
            <person name="Huettel W."/>
        </authorList>
    </citation>
    <scope>NUCLEOTIDE SEQUENCE [LARGE SCALE GENOMIC DNA]</scope>
    <source>
        <strain evidence="14">ATCC 74030 / MF5533</strain>
    </source>
</reference>
<evidence type="ECO:0000256" key="10">
    <source>
        <dbReference type="ARBA" id="ARBA00030592"/>
    </source>
</evidence>
<dbReference type="HOGENOM" id="CLU_015869_0_3_1"/>
<evidence type="ECO:0000256" key="4">
    <source>
        <dbReference type="ARBA" id="ARBA00022563"/>
    </source>
</evidence>
<keyword evidence="5" id="KW-0436">Ligase</keyword>
<comment type="pathway">
    <text evidence="1">Cofactor biosynthesis; tetrahydrofolylpolyglutamate biosynthesis.</text>
</comment>
<keyword evidence="8" id="KW-0067">ATP-binding</keyword>
<evidence type="ECO:0000256" key="5">
    <source>
        <dbReference type="ARBA" id="ARBA00022598"/>
    </source>
</evidence>
<evidence type="ECO:0000256" key="6">
    <source>
        <dbReference type="ARBA" id="ARBA00022723"/>
    </source>
</evidence>
<evidence type="ECO:0000313" key="13">
    <source>
        <dbReference type="EMBL" id="EHL01838.1"/>
    </source>
</evidence>
<dbReference type="InterPro" id="IPR001645">
    <property type="entry name" value="Folylpolyglutamate_synth"/>
</dbReference>
<sequence>MRAPFSYDDSLKLLSTLQTNRAIRTSLDATTDKNKDAIPEMLEWFRKAGYEPADLARSGIKCVHVAGSSGKGSVCAMIENLLVHHQDYEDVDAVASERIQGQLEKIGTYTSPHLVDAGIIRAEPPAFTAPQVQGALEVVLRRAAVMDTITLGLLGDFQKDNASLAVVAAAAFLRDIGVDAESLPTPDEIADGDPLPDRFVRGLETVSWPGRCEIYKNGNLEWCLDGAHTDEGMRAVAKWFRGKMDAAYAETDTATMLIFNQDERDGNALLCTLIEALTDLEEGAVHYSRMFKFAAFCPNEAFPVAKGEEERDLSKQQKLLRTYMNMDRNAVAAVYSSVGEAVHAAVRVSDRTKQRALVLVTGSLHLVGAWIENVPEKHRLRSGK</sequence>
<comment type="catalytic activity">
    <reaction evidence="12">
        <text>(6S)-5,6,7,8-tetrahydrofolyl-(gamma-L-Glu)(n) + L-glutamate + ATP = (6S)-5,6,7,8-tetrahydrofolyl-(gamma-L-Glu)(n+1) + ADP + phosphate + H(+)</text>
        <dbReference type="Rhea" id="RHEA:10580"/>
        <dbReference type="Rhea" id="RHEA-COMP:14738"/>
        <dbReference type="Rhea" id="RHEA-COMP:14740"/>
        <dbReference type="ChEBI" id="CHEBI:15378"/>
        <dbReference type="ChEBI" id="CHEBI:29985"/>
        <dbReference type="ChEBI" id="CHEBI:30616"/>
        <dbReference type="ChEBI" id="CHEBI:43474"/>
        <dbReference type="ChEBI" id="CHEBI:141005"/>
        <dbReference type="ChEBI" id="CHEBI:456216"/>
        <dbReference type="EC" id="6.3.2.17"/>
    </reaction>
</comment>
<dbReference type="PANTHER" id="PTHR11136:SF5">
    <property type="entry name" value="FOLYLPOLYGLUTAMATE SYNTHASE, MITOCHONDRIAL"/>
    <property type="match status" value="1"/>
</dbReference>
<name>H0EI45_GLAL7</name>
<gene>
    <name evidence="13" type="ORF">M7I_2193</name>
</gene>
<dbReference type="InterPro" id="IPR036615">
    <property type="entry name" value="Mur_ligase_C_dom_sf"/>
</dbReference>
<organism evidence="13 14">
    <name type="scientific">Glarea lozoyensis (strain ATCC 74030 / MF5533)</name>
    <dbReference type="NCBI Taxonomy" id="1104152"/>
    <lineage>
        <taxon>Eukaryota</taxon>
        <taxon>Fungi</taxon>
        <taxon>Dikarya</taxon>
        <taxon>Ascomycota</taxon>
        <taxon>Pezizomycotina</taxon>
        <taxon>Leotiomycetes</taxon>
        <taxon>Helotiales</taxon>
        <taxon>Helotiaceae</taxon>
        <taxon>Glarea</taxon>
    </lineage>
</organism>
<dbReference type="OrthoDB" id="5212574at2759"/>
<dbReference type="Proteomes" id="UP000005446">
    <property type="component" value="Unassembled WGS sequence"/>
</dbReference>
<keyword evidence="14" id="KW-1185">Reference proteome</keyword>